<reference evidence="1 2" key="1">
    <citation type="submission" date="2022-05" db="EMBL/GenBank/DDBJ databases">
        <authorList>
            <consortium name="Genoscope - CEA"/>
            <person name="William W."/>
        </authorList>
    </citation>
    <scope>NUCLEOTIDE SEQUENCE [LARGE SCALE GENOMIC DNA]</scope>
</reference>
<name>A0ABN8LG22_9CNID</name>
<evidence type="ECO:0000313" key="1">
    <source>
        <dbReference type="EMBL" id="CAH3016046.1"/>
    </source>
</evidence>
<proteinExistence type="predicted"/>
<accession>A0ABN8LG22</accession>
<dbReference type="EMBL" id="CALNXI010000033">
    <property type="protein sequence ID" value="CAH3016046.1"/>
    <property type="molecule type" value="Genomic_DNA"/>
</dbReference>
<keyword evidence="2" id="KW-1185">Reference proteome</keyword>
<dbReference type="Proteomes" id="UP001159427">
    <property type="component" value="Unassembled WGS sequence"/>
</dbReference>
<feature type="non-terminal residue" evidence="1">
    <location>
        <position position="1"/>
    </location>
</feature>
<protein>
    <submittedName>
        <fullName evidence="1">Uncharacterized protein</fullName>
    </submittedName>
</protein>
<evidence type="ECO:0000313" key="2">
    <source>
        <dbReference type="Proteomes" id="UP001159427"/>
    </source>
</evidence>
<gene>
    <name evidence="1" type="ORF">PEVE_00024612</name>
</gene>
<sequence length="178" mass="20431">SPCDDLRCKNGAKCLTLYNWSGYYCKRRGRIIEEAVPWLKVSDERICFGAKDDSYGMFTIPWDGAVISIKLVYISGYVTCQKNRAPFGSHWGCDDPFTLLTYITNNRNEVIFPDRDGAAYTLPDYHANSPELVFRTLREPEKVHAGVEFRIWYRQDRLDSSEDNNAGQTCAEVYVLMS</sequence>
<comment type="caution">
    <text evidence="1">The sequence shown here is derived from an EMBL/GenBank/DDBJ whole genome shotgun (WGS) entry which is preliminary data.</text>
</comment>
<organism evidence="1 2">
    <name type="scientific">Porites evermanni</name>
    <dbReference type="NCBI Taxonomy" id="104178"/>
    <lineage>
        <taxon>Eukaryota</taxon>
        <taxon>Metazoa</taxon>
        <taxon>Cnidaria</taxon>
        <taxon>Anthozoa</taxon>
        <taxon>Hexacorallia</taxon>
        <taxon>Scleractinia</taxon>
        <taxon>Fungiina</taxon>
        <taxon>Poritidae</taxon>
        <taxon>Porites</taxon>
    </lineage>
</organism>